<keyword evidence="2 6" id="KW-0245">EGF-like domain</keyword>
<feature type="domain" description="HYR" evidence="12">
    <location>
        <begin position="721"/>
        <end position="809"/>
    </location>
</feature>
<keyword evidence="4" id="KW-0130">Cell adhesion</keyword>
<feature type="domain" description="HYR" evidence="12">
    <location>
        <begin position="1509"/>
        <end position="1587"/>
    </location>
</feature>
<dbReference type="InterPro" id="IPR003410">
    <property type="entry name" value="HYR_dom"/>
</dbReference>
<evidence type="ECO:0000256" key="4">
    <source>
        <dbReference type="ARBA" id="ARBA00022889"/>
    </source>
</evidence>
<feature type="domain" description="HYR" evidence="12">
    <location>
        <begin position="3043"/>
        <end position="3118"/>
    </location>
</feature>
<feature type="domain" description="HYR" evidence="12">
    <location>
        <begin position="2639"/>
        <end position="2721"/>
    </location>
</feature>
<dbReference type="Pfam" id="PF00629">
    <property type="entry name" value="MAM"/>
    <property type="match status" value="3"/>
</dbReference>
<feature type="domain" description="HYR" evidence="12">
    <location>
        <begin position="2477"/>
        <end position="2558"/>
    </location>
</feature>
<feature type="domain" description="MAM" evidence="11">
    <location>
        <begin position="201"/>
        <end position="368"/>
    </location>
</feature>
<evidence type="ECO:0000256" key="6">
    <source>
        <dbReference type="PROSITE-ProRule" id="PRU00076"/>
    </source>
</evidence>
<evidence type="ECO:0000313" key="14">
    <source>
        <dbReference type="Proteomes" id="UP000887568"/>
    </source>
</evidence>
<dbReference type="InterPro" id="IPR000152">
    <property type="entry name" value="EGF-type_Asp/Asn_hydroxyl_site"/>
</dbReference>
<feature type="domain" description="HYR" evidence="12">
    <location>
        <begin position="2398"/>
        <end position="2476"/>
    </location>
</feature>
<dbReference type="GO" id="GO:0016020">
    <property type="term" value="C:membrane"/>
    <property type="evidence" value="ECO:0007669"/>
    <property type="project" value="InterPro"/>
</dbReference>
<dbReference type="SMART" id="SM00137">
    <property type="entry name" value="MAM"/>
    <property type="match status" value="3"/>
</dbReference>
<dbReference type="CDD" id="cd06263">
    <property type="entry name" value="MAM"/>
    <property type="match status" value="3"/>
</dbReference>
<evidence type="ECO:0008006" key="15">
    <source>
        <dbReference type="Google" id="ProtNLM"/>
    </source>
</evidence>
<feature type="domain" description="MAM" evidence="11">
    <location>
        <begin position="27"/>
        <end position="196"/>
    </location>
</feature>
<feature type="domain" description="HYR" evidence="12">
    <location>
        <begin position="2961"/>
        <end position="3042"/>
    </location>
</feature>
<dbReference type="PROSITE" id="PS50026">
    <property type="entry name" value="EGF_3"/>
    <property type="match status" value="3"/>
</dbReference>
<feature type="domain" description="HYR" evidence="12">
    <location>
        <begin position="1913"/>
        <end position="1992"/>
    </location>
</feature>
<feature type="domain" description="HYR" evidence="12">
    <location>
        <begin position="3119"/>
        <end position="3201"/>
    </location>
</feature>
<dbReference type="PROSITE" id="PS50825">
    <property type="entry name" value="HYR"/>
    <property type="match status" value="37"/>
</dbReference>
<dbReference type="OrthoDB" id="10066451at2759"/>
<feature type="domain" description="HYR" evidence="12">
    <location>
        <begin position="3772"/>
        <end position="3854"/>
    </location>
</feature>
<dbReference type="InterPro" id="IPR000082">
    <property type="entry name" value="SEA_dom"/>
</dbReference>
<dbReference type="GeneID" id="119741318"/>
<dbReference type="InterPro" id="IPR013320">
    <property type="entry name" value="ConA-like_dom_sf"/>
</dbReference>
<dbReference type="EnsemblMetazoa" id="XM_038217068.1">
    <property type="protein sequence ID" value="XP_038072996.1"/>
    <property type="gene ID" value="LOC119741318"/>
</dbReference>
<feature type="domain" description="HYR" evidence="12">
    <location>
        <begin position="2236"/>
        <end position="2313"/>
    </location>
</feature>
<dbReference type="PANTHER" id="PTHR24273">
    <property type="entry name" value="FI04643P-RELATED"/>
    <property type="match status" value="1"/>
</dbReference>
<evidence type="ECO:0000256" key="5">
    <source>
        <dbReference type="ARBA" id="ARBA00023157"/>
    </source>
</evidence>
<feature type="domain" description="EGF-like" evidence="10">
    <location>
        <begin position="4050"/>
        <end position="4086"/>
    </location>
</feature>
<feature type="domain" description="HYR" evidence="12">
    <location>
        <begin position="2314"/>
        <end position="2397"/>
    </location>
</feature>
<dbReference type="Pfam" id="PF01390">
    <property type="entry name" value="SEA"/>
    <property type="match status" value="1"/>
</dbReference>
<feature type="domain" description="HYR" evidence="12">
    <location>
        <begin position="2880"/>
        <end position="2960"/>
    </location>
</feature>
<sequence>MYFPGRIVLVLVGLTAVFKSIIEGTTLDCDFEDPAQRLCSWVQSTEDSTDLVVNSGSTPTSKTGPTADHTIGDINGTYLYREADDRSDGQDAVLISPVVNVSSGGSLCFTFWYSMFGYRSGSLNVYASPVEPGSMSTLLFSISGQQTGQNAWLQAQVDLSNQTSAFNVSVELKTINAMRGDIAIDDLAFVESECANVSLSFNCSFDEGPCGWTQSMADDLNWTLERGATETSNTGPATDHTTGNEFGLYFYFEANSISTDDRALLLSPTVAGSQQDDSWCFSLWYSMYGQQIGTVNVYSIPSSASLSTQTPIFSITGQTNGFRVWLQAMVNVNQTSDFMLALEAVYGTGPFGDIAIDDVAISEGACSSATNDDNVDFNCDFEEGYCGWSQPTDDSANWALERGATYTTNTGPDFDHTIGGENGIYLFLETHGVSVGASAVLLSPVVSNVTGKHEFTFWYNMFGFQTGDLNVSVTPVSGNISQGFLIFSRIGQQTNSVTWLQATVALTSLPASFRIAFEATTAGTWRSDIAIDDISFEDAEAPAVTCPSSVPSMSTDSGLSTATVPWSPQPSVTDNVDVLDSSNITCQDEAGNIVVSNGTYVLGLTTVTCNATDIAGNEGSCNFTITVIDTESPEVTCPCSVPSMSTDSGMSTANVPWSPQPSATDNVDVLDSSNITCQDEAGNIVVSNGTYALGLTTVTCNATDVAGNEGSCNFTITVIDTEAPEVTCPSSVPSMSTDSGMSTAIVPWSPQPSATDNVDVFDSSNITCQDEAGNIVVSNGTYGLGLTTVTCNATDVAGNEGSCNFTITVIDTESPEVTCPSSVPSMSTDSVLSTAIVPWSPQPSATDNVDVFDSSNITCQDEAGNIVVSNETYALGLTTVTCNATDVAGNEGSCNFTITVIDTEAPEVTCPSSVPSMSTDGGLSTAIVPWSPQPSATDNVDAIDSSNITCQDEAGNIVVSNGTYALGLTTVTCNATDVAGNEGSCNFTITVIDTESPEVTCPSSVPSMSTDIGLSTAIVPWSPQPSATDNVDVFDSSNITCQDEAGNIVVSNGTYALGLTTVTCNATDVAGNEGSCNFTITVIDTEAPEVTCPTSVPSMSTDSRMSTAIVPWSPQPSATDNVDAIDSSNITCQDEAGNIVASNGTYAFGLTTVTCNATDVAGNEGSCNFTITVIDVEAPVIAYCPQNMVNETAEATLSFTWTPPNATDNVDSTENITVSSSHNPGDNFTAVQVTEVTYAFTDTANNTATTCVFNITVIDIGVPVFITCPNRLQYTLAAGQSRALVDFAVPRVEDNSGEVIVPVSDPQIMLPAYFSSGEMLISYNATDASGNSAEPCVFTLIINDEESPVFTGCPQSSVHPLATDPGNNTASYEWVAPMATDNVAVTAVNSSYTSPALLPIGNTTIQYIAYDAAGNTAICEFEVQVVDLEAPTITGCPADITNITDTGLSNATVYWQEPTFTDNDRVSANESTHRPGDVFPLGNTTVMYNVTDISGNMANCTFLVTVQDDEPPTFSNCPQVILTGTDPGEATRNVTWVTLEYQDNVGVDNVVSSHESGDTFNLGNTSVTISATDEAQNTANCSFVVTVVDDEPPRFNICPGNVVNTTDPGMNSSVLYWQEPVVTDNVRVVTNGSSHSPGDIFPLGSTNVTYNVSDGAGNTNNCSFVVLVEDDEPPELLCPIYVVNSTDPSQNSSVVFWEDPMFTDNVGVVRNESSHSPGDMFPLGNTTVTYTVSDSAGNMANCSFLVNIEDKEAPMFISCPADSFNTTAPSQNSTAVYWREPSFSDNVGITSNVNTHSPGDVFIFGNTTVTYTISDEAGNMNNCSFVVTVEDIEDPTVSNCPTDRVNGTDPSLSSSLVYWQEPIFFDNVAVAGDENTHDPGDVFLLGNTTVTYTATDGSGNRVNCSFVVTVEDTEAPLFSSCSSITVAVDPGQATSTLQWMLPEASDNVAVTMNSSTYQPDDSLPLGRTPVAYIVYDAAGNNATCNFDITVEDNEMPNITYCPMDVTLNTTRGQSTAVYTMPTPVCHDNAGSVTLTASKSDEEYSIGDTPVTIACLDEAGNIDVCDFTVTVLDVELPRLSMCPDDIEAFADPGMNATITWTPPTAQDNSGAVDVTSNYSPLDRFMNGTYLVIYTATDLSSNAVSCNFTITVYPSDNLAPMAVSCPNDTIIPADPGVNFTVVTWPPVVISDNVGVTSLDVSHPNGSTFYIGSVMVSYIASDLAGNTASCNFTVTVEDTEPPVITNCSGDIVAFTAPNSNGASVTWDDPKVIENDVYSIMQTPSPGHLYLAGNTTVIYFVRDRSGLNDTCEFLVTVLDNQPPVFRDCPSNMMIPTDAGSANATIFMMQPEADDNVGIISITNSTAPGTVVDLGETLSVVYVAYDAAGFNDTCQFEITVVDEEDPMILNCLGDVVINTTLGTSRAQAFWNEPTATDNSGSVTVTATNRPGDVFEIGSTDNTYIALDGAGNVDSCTFRIIVEDLEDPTLTMCPMDVDIFTPPGTNISVTWTQPTAADNSGSVNLSSNYSPGDRFVNGTYIVTYTAADASGNTVNCSFIVRVNSTDTEPPMIICPSDVTVPADNGTNSTVVTWPPPPYMDNNRVVSVSVSKENGSLFYIGTEVVEYVAYDVVGNNDTCSFRVTVTDMQDPVVVNCPVNVNQTTDVGQAFATVSWIEPTITDNSGSIDIDRSHPSPSAFPVGTTEVVYLASDNSSNSVMCAFNVTVTDNESPMFDCPSDLTNSTLPGRFVGTFSIAVTATDNVNVTFSNSTHQPGDELAVGTTHVEYYAQDEAGNEAICRFTVTIKDDEKPQILNCSSDVYANTSRGSDMAILEWAQPEAMDNSGMVTLTSDRNVNGMYPIGGTVVNYNALDSSGNFETCQLTIHVYDMEDPMITCPRNIEVFADNGTTIRLNWTLPTASDNSGRLTLNITHQLNSEFPVGTTDITVAATDPSGNSANCTFSAIVYPNDSDMPMIICPPDVSGPTDQGVNSTNLTWIAPQYRDNQEIVVFDVSHQNGSRFYLGTTFVTYFIADRAGNNASCSFRVHVVDTEKPVFLDCAHDVFISNGSRVFNWTQPTVVDNSGGSVNVTSNYPSGVQFLLGDKVVLFTAEDESGNRATCNFTVFVEDLEPPVFSSCPNGIELYLYNDSTNATATWTEPSASDNAGNFTLEQQFFPGDAFSFGITEVVINATDEAGNTVACVFNVTVFDLSPPVIVGCPGNVSTNTDPSKPTANVSWSVVMAQDNIEVASVIPSQESGTAFPVGMTQVIYTATDTSGNTDEDNCSFYVQVTDNEAPMFVDCPSDMTFPTDAGSDEASVSWTVPTAVDNVNVTVFEASHQPNDNFSLGTRDVMYRVADSAGNNNTCTFTITINDEEGPVFQNCPDNVTVETDPGSDMAIVTWDALVAIDNGGAAVSPTSNSRSGDSFSIGSTTVSYVVADPNNNIGRCEFEVIVVDKELPEFSICPSDVEVIATRANNTSFANWTDPVATDNSGSVNVSLPSRMPAQFPIGRSPVVYTATDPSGNSANCSFNIIVFSMDMLMIACPADVILSSDPGLNSTRISWPAPIYNSSLLADLSSTHANNSRFEVGQTVVVYTITDTDGRNASCDFFVTVTGHAAPFFTSCPSNVVTNTTMGQSYAVVTWTVPQAQDDDSIPIVIEMNGYTPGRQFTMGMWMVTYVATDSIGQTATCEFNITVLDQEDPVIQGCPADINKITLDNAPIIIMWTPPTARDNSGEYTLLANENHTPGETLNVGTYEVFYKSRIQAETQPFANLKLLSKVNDAPPEFTSCPPSTSVSTDPGQSYATVGFSYPSPTDDRSNPSLFGSHAPGHQFPIGDTTITYTAYDSAGQSAECVFVITVQDRGDPVIIGCPSDQTVCVLSTTDVAAVYWTPPTANDTSNFTLTSTKDPGDTFESGSTRVTYAATDSFGNMDTCSFSVIVQETLPTYETVGSVEFISIGSMVSPFTSSDVAMRLATLRDDMDALFRRSSVSSDFAGITLTGSSVETSDKALIEFDIFFTGSPAPNDTQITEAFYAAVGPVENQFETGNEIRPGTFMLSFTECQQTLCENGGSCVPQGSSFICMCTSFWTGDYCETDVNECIENNPCASDRVCINLQGSFLCGCPAGFFLVGDTCMATSEFSGTFAITRIGSSEARFTPDLEDPTSDRYERLVGDVTSVLDSIFSDESSYVGSRVLGMSSGSIMIRYVLVFTEDTSMNEDAVTRQMSSSVSADGEIGSSALYIRLSSLTIASHICPSGFCKNGGRCSPDPITYENTCTCESLYSGNRCEIMDAWSPLAIAMIAVAVALFLILTGLFISCCIFLCKRLDKEQPKHPHTRDVQQRYSFPTTSWPVPLQQSSSATEPPCYPKGSYPISFASLSRSVYSRGGNHSLTENVRDNPGSSTFMRPYVATGQEAIVSVPHPSSSSV</sequence>
<comment type="caution">
    <text evidence="6">Lacks conserved residue(s) required for the propagation of feature annotation.</text>
</comment>
<keyword evidence="7" id="KW-1133">Transmembrane helix</keyword>
<feature type="domain" description="HYR" evidence="12">
    <location>
        <begin position="2799"/>
        <end position="2879"/>
    </location>
</feature>
<feature type="domain" description="HYR" evidence="12">
    <location>
        <begin position="810"/>
        <end position="902"/>
    </location>
</feature>
<keyword evidence="7" id="KW-0812">Transmembrane</keyword>
<feature type="domain" description="EGF-like" evidence="10">
    <location>
        <begin position="4088"/>
        <end position="4127"/>
    </location>
</feature>
<dbReference type="InterPro" id="IPR009030">
    <property type="entry name" value="Growth_fac_rcpt_cys_sf"/>
</dbReference>
<feature type="domain" description="SEA" evidence="9">
    <location>
        <begin position="4128"/>
        <end position="4239"/>
    </location>
</feature>
<dbReference type="PROSITE" id="PS50024">
    <property type="entry name" value="SEA"/>
    <property type="match status" value="1"/>
</dbReference>
<dbReference type="PROSITE" id="PS00022">
    <property type="entry name" value="EGF_1"/>
    <property type="match status" value="2"/>
</dbReference>
<dbReference type="Pfam" id="PF07645">
    <property type="entry name" value="EGF_CA"/>
    <property type="match status" value="1"/>
</dbReference>
<feature type="domain" description="HYR" evidence="12">
    <location>
        <begin position="2153"/>
        <end position="2235"/>
    </location>
</feature>
<keyword evidence="14" id="KW-1185">Reference proteome</keyword>
<dbReference type="Gene3D" id="3.30.70.960">
    <property type="entry name" value="SEA domain"/>
    <property type="match status" value="1"/>
</dbReference>
<dbReference type="InterPro" id="IPR001881">
    <property type="entry name" value="EGF-like_Ca-bd_dom"/>
</dbReference>
<feature type="domain" description="HYR" evidence="12">
    <location>
        <begin position="1426"/>
        <end position="1508"/>
    </location>
</feature>
<dbReference type="PROSITE" id="PS00010">
    <property type="entry name" value="ASX_HYDROXYL"/>
    <property type="match status" value="1"/>
</dbReference>
<feature type="domain" description="EGF-like" evidence="10">
    <location>
        <begin position="4242"/>
        <end position="4280"/>
    </location>
</feature>
<feature type="domain" description="HYR" evidence="12">
    <location>
        <begin position="3283"/>
        <end position="3365"/>
    </location>
</feature>
<feature type="domain" description="HYR" evidence="12">
    <location>
        <begin position="1588"/>
        <end position="1670"/>
    </location>
</feature>
<feature type="domain" description="HYR" evidence="12">
    <location>
        <begin position="2071"/>
        <end position="2152"/>
    </location>
</feature>
<feature type="signal peptide" evidence="8">
    <location>
        <begin position="1"/>
        <end position="24"/>
    </location>
</feature>
<evidence type="ECO:0000259" key="9">
    <source>
        <dbReference type="PROSITE" id="PS50024"/>
    </source>
</evidence>
<evidence type="ECO:0000259" key="12">
    <source>
        <dbReference type="PROSITE" id="PS50825"/>
    </source>
</evidence>
<dbReference type="SUPFAM" id="SSF57184">
    <property type="entry name" value="Growth factor receptor domain"/>
    <property type="match status" value="1"/>
</dbReference>
<dbReference type="RefSeq" id="XP_038072996.1">
    <property type="nucleotide sequence ID" value="XM_038217068.1"/>
</dbReference>
<organism evidence="13 14">
    <name type="scientific">Patiria miniata</name>
    <name type="common">Bat star</name>
    <name type="synonym">Asterina miniata</name>
    <dbReference type="NCBI Taxonomy" id="46514"/>
    <lineage>
        <taxon>Eukaryota</taxon>
        <taxon>Metazoa</taxon>
        <taxon>Echinodermata</taxon>
        <taxon>Eleutherozoa</taxon>
        <taxon>Asterozoa</taxon>
        <taxon>Asteroidea</taxon>
        <taxon>Valvatacea</taxon>
        <taxon>Valvatida</taxon>
        <taxon>Asterinidae</taxon>
        <taxon>Patiria</taxon>
    </lineage>
</organism>
<dbReference type="CDD" id="cd00054">
    <property type="entry name" value="EGF_CA"/>
    <property type="match status" value="2"/>
</dbReference>
<dbReference type="PROSITE" id="PS01186">
    <property type="entry name" value="EGF_2"/>
    <property type="match status" value="1"/>
</dbReference>
<dbReference type="Gene3D" id="2.10.25.10">
    <property type="entry name" value="Laminin"/>
    <property type="match status" value="3"/>
</dbReference>
<dbReference type="SUPFAM" id="SSF49899">
    <property type="entry name" value="Concanavalin A-like lectins/glucanases"/>
    <property type="match status" value="3"/>
</dbReference>
<feature type="domain" description="HYR" evidence="12">
    <location>
        <begin position="1174"/>
        <end position="1259"/>
    </location>
</feature>
<evidence type="ECO:0000313" key="13">
    <source>
        <dbReference type="EnsemblMetazoa" id="XP_038072996.1"/>
    </source>
</evidence>
<evidence type="ECO:0000256" key="3">
    <source>
        <dbReference type="ARBA" id="ARBA00022737"/>
    </source>
</evidence>
<feature type="disulfide bond" evidence="6">
    <location>
        <begin position="4270"/>
        <end position="4279"/>
    </location>
</feature>
<feature type="domain" description="HYR" evidence="12">
    <location>
        <begin position="903"/>
        <end position="991"/>
    </location>
</feature>
<feature type="domain" description="HYR" evidence="12">
    <location>
        <begin position="3366"/>
        <end position="3445"/>
    </location>
</feature>
<dbReference type="Gene3D" id="2.60.120.200">
    <property type="match status" value="3"/>
</dbReference>
<dbReference type="SMART" id="SM00181">
    <property type="entry name" value="EGF"/>
    <property type="match status" value="3"/>
</dbReference>
<dbReference type="InterPro" id="IPR018097">
    <property type="entry name" value="EGF_Ca-bd_CS"/>
</dbReference>
<accession>A0A914BA77</accession>
<dbReference type="Proteomes" id="UP000887568">
    <property type="component" value="Unplaced"/>
</dbReference>
<dbReference type="InterPro" id="IPR000742">
    <property type="entry name" value="EGF"/>
</dbReference>
<dbReference type="InterPro" id="IPR000998">
    <property type="entry name" value="MAM_dom"/>
</dbReference>
<comment type="similarity">
    <text evidence="1">Belongs to the nephronectin family.</text>
</comment>
<proteinExistence type="inferred from homology"/>
<dbReference type="GO" id="GO:0005509">
    <property type="term" value="F:calcium ion binding"/>
    <property type="evidence" value="ECO:0007669"/>
    <property type="project" value="InterPro"/>
</dbReference>
<dbReference type="SMART" id="SM00179">
    <property type="entry name" value="EGF_CA"/>
    <property type="match status" value="2"/>
</dbReference>
<dbReference type="InterPro" id="IPR036364">
    <property type="entry name" value="SEA_dom_sf"/>
</dbReference>
<dbReference type="SUPFAM" id="SSF82671">
    <property type="entry name" value="SEA domain"/>
    <property type="match status" value="1"/>
</dbReference>
<keyword evidence="7" id="KW-0472">Membrane</keyword>
<evidence type="ECO:0000256" key="2">
    <source>
        <dbReference type="ARBA" id="ARBA00022536"/>
    </source>
</evidence>
<feature type="domain" description="HYR" evidence="12">
    <location>
        <begin position="3606"/>
        <end position="3690"/>
    </location>
</feature>
<feature type="domain" description="HYR" evidence="12">
    <location>
        <begin position="1345"/>
        <end position="1425"/>
    </location>
</feature>
<feature type="domain" description="HYR" evidence="12">
    <location>
        <begin position="628"/>
        <end position="720"/>
    </location>
</feature>
<feature type="domain" description="HYR" evidence="12">
    <location>
        <begin position="3855"/>
        <end position="3934"/>
    </location>
</feature>
<feature type="chain" id="PRO_5037709346" description="Hyalin" evidence="8">
    <location>
        <begin position="25"/>
        <end position="4419"/>
    </location>
</feature>
<feature type="transmembrane region" description="Helical" evidence="7">
    <location>
        <begin position="4288"/>
        <end position="4315"/>
    </location>
</feature>
<dbReference type="GO" id="GO:0007155">
    <property type="term" value="P:cell adhesion"/>
    <property type="evidence" value="ECO:0007669"/>
    <property type="project" value="UniProtKB-KW"/>
</dbReference>
<feature type="disulfide bond" evidence="6">
    <location>
        <begin position="4251"/>
        <end position="4268"/>
    </location>
</feature>
<feature type="domain" description="HYR" evidence="12">
    <location>
        <begin position="1085"/>
        <end position="1173"/>
    </location>
</feature>
<feature type="domain" description="HYR" evidence="12">
    <location>
        <begin position="3202"/>
        <end position="3282"/>
    </location>
</feature>
<keyword evidence="8" id="KW-0732">Signal</keyword>
<name>A0A914BA77_PATMI</name>
<feature type="domain" description="HYR" evidence="12">
    <location>
        <begin position="1832"/>
        <end position="1912"/>
    </location>
</feature>
<dbReference type="SMART" id="SM00200">
    <property type="entry name" value="SEA"/>
    <property type="match status" value="1"/>
</dbReference>
<dbReference type="Pfam" id="PF02494">
    <property type="entry name" value="HYR"/>
    <property type="match status" value="40"/>
</dbReference>
<feature type="disulfide bond" evidence="6">
    <location>
        <begin position="4076"/>
        <end position="4085"/>
    </location>
</feature>
<dbReference type="PROSITE" id="PS01187">
    <property type="entry name" value="EGF_CA"/>
    <property type="match status" value="1"/>
</dbReference>
<evidence type="ECO:0000259" key="11">
    <source>
        <dbReference type="PROSITE" id="PS50060"/>
    </source>
</evidence>
<reference evidence="13" key="1">
    <citation type="submission" date="2022-11" db="UniProtKB">
        <authorList>
            <consortium name="EnsemblMetazoa"/>
        </authorList>
    </citation>
    <scope>IDENTIFICATION</scope>
</reference>
<feature type="domain" description="HYR" evidence="12">
    <location>
        <begin position="1260"/>
        <end position="1344"/>
    </location>
</feature>
<keyword evidence="3" id="KW-0677">Repeat</keyword>
<keyword evidence="5 6" id="KW-1015">Disulfide bond</keyword>
<evidence type="ECO:0000256" key="1">
    <source>
        <dbReference type="ARBA" id="ARBA00009738"/>
    </source>
</evidence>
<evidence type="ECO:0000259" key="10">
    <source>
        <dbReference type="PROSITE" id="PS50026"/>
    </source>
</evidence>
<feature type="domain" description="HYR" evidence="12">
    <location>
        <begin position="1671"/>
        <end position="1748"/>
    </location>
</feature>
<dbReference type="PANTHER" id="PTHR24273:SF32">
    <property type="entry name" value="HYALIN"/>
    <property type="match status" value="1"/>
</dbReference>
<feature type="domain" description="HYR" evidence="12">
    <location>
        <begin position="3446"/>
        <end position="3528"/>
    </location>
</feature>
<feature type="domain" description="HYR" evidence="12">
    <location>
        <begin position="1749"/>
        <end position="1831"/>
    </location>
</feature>
<feature type="domain" description="MAM" evidence="11">
    <location>
        <begin position="377"/>
        <end position="548"/>
    </location>
</feature>
<dbReference type="PROSITE" id="PS50060">
    <property type="entry name" value="MAM_2"/>
    <property type="match status" value="3"/>
</dbReference>
<evidence type="ECO:0000256" key="7">
    <source>
        <dbReference type="SAM" id="Phobius"/>
    </source>
</evidence>
<dbReference type="InterPro" id="IPR049883">
    <property type="entry name" value="NOTCH1_EGF-like"/>
</dbReference>
<feature type="domain" description="HYR" evidence="12">
    <location>
        <begin position="2559"/>
        <end position="2638"/>
    </location>
</feature>
<feature type="domain" description="HYR" evidence="12">
    <location>
        <begin position="537"/>
        <end position="627"/>
    </location>
</feature>
<evidence type="ECO:0000256" key="8">
    <source>
        <dbReference type="SAM" id="SignalP"/>
    </source>
</evidence>
<protein>
    <recommendedName>
        <fullName evidence="15">Hyalin</fullName>
    </recommendedName>
</protein>
<feature type="domain" description="HYR" evidence="12">
    <location>
        <begin position="992"/>
        <end position="1084"/>
    </location>
</feature>